<evidence type="ECO:0000256" key="12">
    <source>
        <dbReference type="ARBA" id="ARBA00022932"/>
    </source>
</evidence>
<keyword evidence="6 17" id="KW-0548">Nucleotidyltransferase</keyword>
<dbReference type="GO" id="GO:0008409">
    <property type="term" value="F:5'-3' exonuclease activity"/>
    <property type="evidence" value="ECO:0007669"/>
    <property type="project" value="UniProtKB-UniRule"/>
</dbReference>
<evidence type="ECO:0000256" key="17">
    <source>
        <dbReference type="RuleBase" id="RU004460"/>
    </source>
</evidence>
<evidence type="ECO:0000256" key="3">
    <source>
        <dbReference type="ARBA" id="ARBA00012417"/>
    </source>
</evidence>
<dbReference type="SUPFAM" id="SSF88723">
    <property type="entry name" value="PIN domain-like"/>
    <property type="match status" value="1"/>
</dbReference>
<keyword evidence="11 17" id="KW-0269">Exonuclease</keyword>
<dbReference type="SMART" id="SM00482">
    <property type="entry name" value="POLAc"/>
    <property type="match status" value="1"/>
</dbReference>
<evidence type="ECO:0000256" key="14">
    <source>
        <dbReference type="ARBA" id="ARBA00023204"/>
    </source>
</evidence>
<dbReference type="InterPro" id="IPR001098">
    <property type="entry name" value="DNA-dir_DNA_pol_A_palm_dom"/>
</dbReference>
<dbReference type="InterPro" id="IPR008918">
    <property type="entry name" value="HhH2"/>
</dbReference>
<dbReference type="Proteomes" id="UP000054662">
    <property type="component" value="Unassembled WGS sequence"/>
</dbReference>
<keyword evidence="10 17" id="KW-0378">Hydrolase</keyword>
<dbReference type="PANTHER" id="PTHR10133:SF27">
    <property type="entry name" value="DNA POLYMERASE NU"/>
    <property type="match status" value="1"/>
</dbReference>
<evidence type="ECO:0000256" key="8">
    <source>
        <dbReference type="ARBA" id="ARBA00022722"/>
    </source>
</evidence>
<sequence>MKAPLILIDGSSYFFRAFHALPPLTNSKGQPTGAIYGVANMIKKLIKDYQPEELAVVFDAKGKTFRDEWYPEYKAHRPPMPVELSSQFQPLIQLLQAMGLPLLIVDGVEADDVIGTLAHQATQQGVSVVISTGDKDMAQLVNEHVSLINTMSNYSMDINGVKEKFGVAPEQIIDYLTLIGDSVDNVPGVTKCGPKTAVKWLEEYKTLDNLIEHAHEIGGKIGEHLRACIPQLPLSKKLVTIKTDVHLPLTLNELKPKQVDKEQLIELTRDLEFKNWLKELLGQEDTQPVQTNEAAPSSSASCEIITTQHQFNHYLNQLEQCSIFSVDTETTGLDVMTAELVGISMAIEHGKGVYIPLMHTDGSPQLNRDAVLTALKPVLESPEIKKIGQNIKYDYGIFKNHGVTLQGIAYDTMLESYVLNSSAGRHDMDTLALKYLGHKTISFEDIAGKGAKQLRFDQIPVATAGVYAAEDADVTLQLHHTLYPMMDEPLKEVLQTIEMPLLTVLADMERYGVLIDPITLKTHGNRLKERIGELENEALSLAGRPFNLNSPKQLQEILFDELKLPVLAKTPTGQPSTAESVLQELAFDFRLAAVILEYRSLSKLVSTYIDALPKKINPTTHRVHTSYNQAVAATGRLSSSEPNLQNIPIRSEEGRLIRKAFIAPPDCVILAADYSQIELRIMAHLSQDANLLKAFANGWDIHAATASEIFQTPLDQVTSEQRRKSKAVNFGLIYGMSAFGLAKQLGVERQDAQQYIDTYFHRYPGVLDYMDRTRKQAHQQGYVETLFGRRLYLPEINARNMMRQKAAERMAINAPMQGTAADIIKKTMLAVAHWQQTQSSPPARMIMQVHDELVFEVRKDAVESCTQIIHNLMEHTVELSVPLLVSIGTGANWDDAH</sequence>
<comment type="caution">
    <text evidence="21">The sequence shown here is derived from an EMBL/GenBank/DDBJ whole genome shotgun (WGS) entry which is preliminary data.</text>
</comment>
<dbReference type="NCBIfam" id="TIGR00593">
    <property type="entry name" value="pola"/>
    <property type="match status" value="1"/>
</dbReference>
<dbReference type="STRING" id="45076.Lwor_0598"/>
<dbReference type="InterPro" id="IPR020045">
    <property type="entry name" value="DNA_polI_H3TH"/>
</dbReference>
<keyword evidence="8" id="KW-0540">Nuclease</keyword>
<dbReference type="Pfam" id="PF01367">
    <property type="entry name" value="5_3_exonuc"/>
    <property type="match status" value="1"/>
</dbReference>
<dbReference type="PANTHER" id="PTHR10133">
    <property type="entry name" value="DNA POLYMERASE I"/>
    <property type="match status" value="1"/>
</dbReference>
<evidence type="ECO:0000256" key="5">
    <source>
        <dbReference type="ARBA" id="ARBA00022679"/>
    </source>
</evidence>
<dbReference type="EMBL" id="LNZC01000004">
    <property type="protein sequence ID" value="KTD81560.1"/>
    <property type="molecule type" value="Genomic_DNA"/>
</dbReference>
<gene>
    <name evidence="17 21" type="primary">polA</name>
    <name evidence="21" type="ORF">Lwor_0598</name>
</gene>
<dbReference type="InterPro" id="IPR043502">
    <property type="entry name" value="DNA/RNA_pol_sf"/>
</dbReference>
<reference evidence="21 22" key="1">
    <citation type="submission" date="2015-11" db="EMBL/GenBank/DDBJ databases">
        <title>Genomic analysis of 38 Legionella species identifies large and diverse effector repertoires.</title>
        <authorList>
            <person name="Burstein D."/>
            <person name="Amaro F."/>
            <person name="Zusman T."/>
            <person name="Lifshitz Z."/>
            <person name="Cohen O."/>
            <person name="Gilbert J.A."/>
            <person name="Pupko T."/>
            <person name="Shuman H.A."/>
            <person name="Segal G."/>
        </authorList>
    </citation>
    <scope>NUCLEOTIDE SEQUENCE [LARGE SCALE GENOMIC DNA]</scope>
    <source>
        <strain evidence="21 22">ATCC 49508</strain>
    </source>
</reference>
<dbReference type="CDD" id="cd09859">
    <property type="entry name" value="PIN_53EXO"/>
    <property type="match status" value="1"/>
</dbReference>
<evidence type="ECO:0000256" key="11">
    <source>
        <dbReference type="ARBA" id="ARBA00022839"/>
    </source>
</evidence>
<evidence type="ECO:0000256" key="6">
    <source>
        <dbReference type="ARBA" id="ARBA00022695"/>
    </source>
</evidence>
<dbReference type="InterPro" id="IPR002298">
    <property type="entry name" value="DNA_polymerase_A"/>
</dbReference>
<dbReference type="FunFam" id="1.10.150.20:FF:000002">
    <property type="entry name" value="DNA polymerase I"/>
    <property type="match status" value="1"/>
</dbReference>
<dbReference type="InterPro" id="IPR019760">
    <property type="entry name" value="DNA-dir_DNA_pol_A_CS"/>
</dbReference>
<name>A0A0W1AK60_9GAMM</name>
<dbReference type="FunFam" id="1.20.1060.10:FF:000001">
    <property type="entry name" value="DNA polymerase I"/>
    <property type="match status" value="1"/>
</dbReference>
<evidence type="ECO:0000259" key="20">
    <source>
        <dbReference type="SMART" id="SM00482"/>
    </source>
</evidence>
<organism evidence="21 22">
    <name type="scientific">Legionella worsleiensis</name>
    <dbReference type="NCBI Taxonomy" id="45076"/>
    <lineage>
        <taxon>Bacteria</taxon>
        <taxon>Pseudomonadati</taxon>
        <taxon>Pseudomonadota</taxon>
        <taxon>Gammaproteobacteria</taxon>
        <taxon>Legionellales</taxon>
        <taxon>Legionellaceae</taxon>
        <taxon>Legionella</taxon>
    </lineage>
</organism>
<dbReference type="Gene3D" id="1.20.1060.10">
    <property type="entry name" value="Taq DNA Polymerase, Chain T, domain 4"/>
    <property type="match status" value="1"/>
</dbReference>
<protein>
    <recommendedName>
        <fullName evidence="4 16">DNA polymerase I</fullName>
        <ecNumber evidence="3 16">2.7.7.7</ecNumber>
    </recommendedName>
</protein>
<dbReference type="SUPFAM" id="SSF56672">
    <property type="entry name" value="DNA/RNA polymerases"/>
    <property type="match status" value="1"/>
</dbReference>
<keyword evidence="7 17" id="KW-0235">DNA replication</keyword>
<dbReference type="CDD" id="cd09898">
    <property type="entry name" value="H3TH_53EXO"/>
    <property type="match status" value="1"/>
</dbReference>
<evidence type="ECO:0000256" key="15">
    <source>
        <dbReference type="ARBA" id="ARBA00049244"/>
    </source>
</evidence>
<comment type="catalytic activity">
    <reaction evidence="15 17">
        <text>DNA(n) + a 2'-deoxyribonucleoside 5'-triphosphate = DNA(n+1) + diphosphate</text>
        <dbReference type="Rhea" id="RHEA:22508"/>
        <dbReference type="Rhea" id="RHEA-COMP:17339"/>
        <dbReference type="Rhea" id="RHEA-COMP:17340"/>
        <dbReference type="ChEBI" id="CHEBI:33019"/>
        <dbReference type="ChEBI" id="CHEBI:61560"/>
        <dbReference type="ChEBI" id="CHEBI:173112"/>
        <dbReference type="EC" id="2.7.7.7"/>
    </reaction>
</comment>
<dbReference type="InterPro" id="IPR036397">
    <property type="entry name" value="RNaseH_sf"/>
</dbReference>
<dbReference type="NCBIfam" id="NF004397">
    <property type="entry name" value="PRK05755.1"/>
    <property type="match status" value="1"/>
</dbReference>
<dbReference type="GO" id="GO:0006302">
    <property type="term" value="P:double-strand break repair"/>
    <property type="evidence" value="ECO:0007669"/>
    <property type="project" value="TreeGrafter"/>
</dbReference>
<evidence type="ECO:0000256" key="7">
    <source>
        <dbReference type="ARBA" id="ARBA00022705"/>
    </source>
</evidence>
<comment type="similarity">
    <text evidence="1 17">Belongs to the DNA polymerase type-A family.</text>
</comment>
<feature type="domain" description="3'-5' exonuclease" evidence="18">
    <location>
        <begin position="302"/>
        <end position="487"/>
    </location>
</feature>
<keyword evidence="12 17" id="KW-0239">DNA-directed DNA polymerase</keyword>
<dbReference type="Pfam" id="PF02739">
    <property type="entry name" value="5_3_exonuc_N"/>
    <property type="match status" value="1"/>
</dbReference>
<evidence type="ECO:0000256" key="9">
    <source>
        <dbReference type="ARBA" id="ARBA00022763"/>
    </source>
</evidence>
<dbReference type="InterPro" id="IPR018320">
    <property type="entry name" value="DNA_polymerase_1"/>
</dbReference>
<feature type="domain" description="DNA-directed DNA polymerase family A palm" evidence="20">
    <location>
        <begin position="654"/>
        <end position="861"/>
    </location>
</feature>
<dbReference type="EC" id="2.7.7.7" evidence="3 16"/>
<dbReference type="RefSeq" id="WP_058492427.1">
    <property type="nucleotide sequence ID" value="NZ_CBCRUR010000006.1"/>
</dbReference>
<proteinExistence type="inferred from homology"/>
<evidence type="ECO:0000256" key="1">
    <source>
        <dbReference type="ARBA" id="ARBA00007705"/>
    </source>
</evidence>
<evidence type="ECO:0000256" key="16">
    <source>
        <dbReference type="NCBIfam" id="TIGR00593"/>
    </source>
</evidence>
<dbReference type="SMART" id="SM00279">
    <property type="entry name" value="HhH2"/>
    <property type="match status" value="1"/>
</dbReference>
<evidence type="ECO:0000259" key="18">
    <source>
        <dbReference type="SMART" id="SM00474"/>
    </source>
</evidence>
<dbReference type="InterPro" id="IPR020046">
    <property type="entry name" value="5-3_exonucl_a-hlix_arch_N"/>
</dbReference>
<dbReference type="SMART" id="SM00475">
    <property type="entry name" value="53EXOc"/>
    <property type="match status" value="1"/>
</dbReference>
<dbReference type="Gene3D" id="3.30.70.370">
    <property type="match status" value="1"/>
</dbReference>
<evidence type="ECO:0000259" key="19">
    <source>
        <dbReference type="SMART" id="SM00475"/>
    </source>
</evidence>
<dbReference type="SMART" id="SM00474">
    <property type="entry name" value="35EXOc"/>
    <property type="match status" value="1"/>
</dbReference>
<keyword evidence="22" id="KW-1185">Reference proteome</keyword>
<evidence type="ECO:0000313" key="21">
    <source>
        <dbReference type="EMBL" id="KTD81560.1"/>
    </source>
</evidence>
<dbReference type="InterPro" id="IPR029060">
    <property type="entry name" value="PIN-like_dom_sf"/>
</dbReference>
<dbReference type="OrthoDB" id="9806424at2"/>
<evidence type="ECO:0000256" key="4">
    <source>
        <dbReference type="ARBA" id="ARBA00020311"/>
    </source>
</evidence>
<dbReference type="PRINTS" id="PR00868">
    <property type="entry name" value="DNAPOLI"/>
</dbReference>
<dbReference type="CDD" id="cd08637">
    <property type="entry name" value="DNA_pol_A_pol_I_C"/>
    <property type="match status" value="1"/>
</dbReference>
<dbReference type="FunFam" id="3.30.420.10:FF:000026">
    <property type="entry name" value="DNA polymerase I"/>
    <property type="match status" value="1"/>
</dbReference>
<dbReference type="CDD" id="cd06139">
    <property type="entry name" value="DNA_polA_I_Ecoli_like_exo"/>
    <property type="match status" value="1"/>
</dbReference>
<comment type="subunit">
    <text evidence="2">Single-chain monomer with multiple functions.</text>
</comment>
<accession>A0A0W1AK60</accession>
<dbReference type="InterPro" id="IPR036279">
    <property type="entry name" value="5-3_exonuclease_C_sf"/>
</dbReference>
<evidence type="ECO:0000256" key="13">
    <source>
        <dbReference type="ARBA" id="ARBA00023125"/>
    </source>
</evidence>
<dbReference type="SUPFAM" id="SSF47807">
    <property type="entry name" value="5' to 3' exonuclease, C-terminal subdomain"/>
    <property type="match status" value="1"/>
</dbReference>
<dbReference type="InterPro" id="IPR002562">
    <property type="entry name" value="3'-5'_exonuclease_dom"/>
</dbReference>
<evidence type="ECO:0000256" key="10">
    <source>
        <dbReference type="ARBA" id="ARBA00022801"/>
    </source>
</evidence>
<dbReference type="AlphaFoldDB" id="A0A0W1AK60"/>
<dbReference type="GO" id="GO:0003677">
    <property type="term" value="F:DNA binding"/>
    <property type="evidence" value="ECO:0007669"/>
    <property type="project" value="UniProtKB-UniRule"/>
</dbReference>
<keyword evidence="14 17" id="KW-0234">DNA repair</keyword>
<dbReference type="InterPro" id="IPR012337">
    <property type="entry name" value="RNaseH-like_sf"/>
</dbReference>
<keyword evidence="5 17" id="KW-0808">Transferase</keyword>
<dbReference type="Gene3D" id="3.30.420.10">
    <property type="entry name" value="Ribonuclease H-like superfamily/Ribonuclease H"/>
    <property type="match status" value="1"/>
</dbReference>
<dbReference type="GO" id="GO:0003887">
    <property type="term" value="F:DNA-directed DNA polymerase activity"/>
    <property type="evidence" value="ECO:0007669"/>
    <property type="project" value="UniProtKB-UniRule"/>
</dbReference>
<dbReference type="InterPro" id="IPR002421">
    <property type="entry name" value="5-3_exonuclease"/>
</dbReference>
<dbReference type="Gene3D" id="3.40.50.1010">
    <property type="entry name" value="5'-nuclease"/>
    <property type="match status" value="1"/>
</dbReference>
<dbReference type="Pfam" id="PF01612">
    <property type="entry name" value="DNA_pol_A_exo1"/>
    <property type="match status" value="1"/>
</dbReference>
<dbReference type="FunFam" id="3.40.50.1010:FF:000001">
    <property type="entry name" value="DNA polymerase I"/>
    <property type="match status" value="1"/>
</dbReference>
<comment type="function">
    <text evidence="17">In addition to polymerase activity, this DNA polymerase exhibits 3'-5' and 5'-3' exonuclease activity.</text>
</comment>
<dbReference type="GO" id="GO:0008408">
    <property type="term" value="F:3'-5' exonuclease activity"/>
    <property type="evidence" value="ECO:0007669"/>
    <property type="project" value="UniProtKB-UniRule"/>
</dbReference>
<feature type="domain" description="5'-3' exonuclease" evidence="19">
    <location>
        <begin position="1"/>
        <end position="257"/>
    </location>
</feature>
<dbReference type="Gene3D" id="1.10.150.20">
    <property type="entry name" value="5' to 3' exonuclease, C-terminal subdomain"/>
    <property type="match status" value="2"/>
</dbReference>
<dbReference type="PROSITE" id="PS00447">
    <property type="entry name" value="DNA_POLYMERASE_A"/>
    <property type="match status" value="1"/>
</dbReference>
<dbReference type="SUPFAM" id="SSF53098">
    <property type="entry name" value="Ribonuclease H-like"/>
    <property type="match status" value="1"/>
</dbReference>
<evidence type="ECO:0000313" key="22">
    <source>
        <dbReference type="Proteomes" id="UP000054662"/>
    </source>
</evidence>
<dbReference type="PATRIC" id="fig|45076.6.peg.658"/>
<dbReference type="GO" id="GO:0006261">
    <property type="term" value="P:DNA-templated DNA replication"/>
    <property type="evidence" value="ECO:0007669"/>
    <property type="project" value="UniProtKB-UniRule"/>
</dbReference>
<dbReference type="FunFam" id="1.10.150.20:FF:000003">
    <property type="entry name" value="DNA polymerase I"/>
    <property type="match status" value="1"/>
</dbReference>
<keyword evidence="9 17" id="KW-0227">DNA damage</keyword>
<dbReference type="Pfam" id="PF00476">
    <property type="entry name" value="DNA_pol_A"/>
    <property type="match status" value="1"/>
</dbReference>
<evidence type="ECO:0000256" key="2">
    <source>
        <dbReference type="ARBA" id="ARBA00011541"/>
    </source>
</evidence>
<keyword evidence="13 17" id="KW-0238">DNA-binding</keyword>